<gene>
    <name evidence="1" type="ORF">ETAA8_57100</name>
</gene>
<name>A0A517YK16_9BACT</name>
<reference evidence="1 2" key="1">
    <citation type="submission" date="2019-02" db="EMBL/GenBank/DDBJ databases">
        <title>Deep-cultivation of Planctomycetes and their phenomic and genomic characterization uncovers novel biology.</title>
        <authorList>
            <person name="Wiegand S."/>
            <person name="Jogler M."/>
            <person name="Boedeker C."/>
            <person name="Pinto D."/>
            <person name="Vollmers J."/>
            <person name="Rivas-Marin E."/>
            <person name="Kohn T."/>
            <person name="Peeters S.H."/>
            <person name="Heuer A."/>
            <person name="Rast P."/>
            <person name="Oberbeckmann S."/>
            <person name="Bunk B."/>
            <person name="Jeske O."/>
            <person name="Meyerdierks A."/>
            <person name="Storesund J.E."/>
            <person name="Kallscheuer N."/>
            <person name="Luecker S."/>
            <person name="Lage O.M."/>
            <person name="Pohl T."/>
            <person name="Merkel B.J."/>
            <person name="Hornburger P."/>
            <person name="Mueller R.-W."/>
            <person name="Bruemmer F."/>
            <person name="Labrenz M."/>
            <person name="Spormann A.M."/>
            <person name="Op den Camp H."/>
            <person name="Overmann J."/>
            <person name="Amann R."/>
            <person name="Jetten M.S.M."/>
            <person name="Mascher T."/>
            <person name="Medema M.H."/>
            <person name="Devos D.P."/>
            <person name="Kaster A.-K."/>
            <person name="Ovreas L."/>
            <person name="Rohde M."/>
            <person name="Galperin M.Y."/>
            <person name="Jogler C."/>
        </authorList>
    </citation>
    <scope>NUCLEOTIDE SEQUENCE [LARGE SCALE GENOMIC DNA]</scope>
    <source>
        <strain evidence="1 2">ETA_A8</strain>
    </source>
</reference>
<dbReference type="RefSeq" id="WP_145096258.1">
    <property type="nucleotide sequence ID" value="NZ_CP036274.1"/>
</dbReference>
<organism evidence="1 2">
    <name type="scientific">Anatilimnocola aggregata</name>
    <dbReference type="NCBI Taxonomy" id="2528021"/>
    <lineage>
        <taxon>Bacteria</taxon>
        <taxon>Pseudomonadati</taxon>
        <taxon>Planctomycetota</taxon>
        <taxon>Planctomycetia</taxon>
        <taxon>Pirellulales</taxon>
        <taxon>Pirellulaceae</taxon>
        <taxon>Anatilimnocola</taxon>
    </lineage>
</organism>
<accession>A0A517YK16</accession>
<evidence type="ECO:0000313" key="1">
    <source>
        <dbReference type="EMBL" id="QDU30564.1"/>
    </source>
</evidence>
<dbReference type="Proteomes" id="UP000315017">
    <property type="component" value="Chromosome"/>
</dbReference>
<dbReference type="EMBL" id="CP036274">
    <property type="protein sequence ID" value="QDU30564.1"/>
    <property type="molecule type" value="Genomic_DNA"/>
</dbReference>
<protein>
    <submittedName>
        <fullName evidence="1">Uncharacterized protein</fullName>
    </submittedName>
</protein>
<evidence type="ECO:0000313" key="2">
    <source>
        <dbReference type="Proteomes" id="UP000315017"/>
    </source>
</evidence>
<dbReference type="KEGG" id="aagg:ETAA8_57100"/>
<dbReference type="AlphaFoldDB" id="A0A517YK16"/>
<sequence>MTTLTLDWTAADQAITPPVASGDRRTGDVISQNVQVALAGAQAERQIERRTETRHPYPYPIHMTPVDRHGQPLLDQTFVVVGKHVSDHGVDFYYAQPVEWSKVIASFAVHDGRWVGLLMELTWCRFSRHGWYDNGGRFVSVVPSPLAKE</sequence>
<dbReference type="OrthoDB" id="270068at2"/>
<proteinExistence type="predicted"/>
<keyword evidence="2" id="KW-1185">Reference proteome</keyword>